<dbReference type="CDD" id="cd00093">
    <property type="entry name" value="HTH_XRE"/>
    <property type="match status" value="1"/>
</dbReference>
<gene>
    <name evidence="4" type="ORF">J2S03_003064</name>
</gene>
<dbReference type="SUPFAM" id="SSF47413">
    <property type="entry name" value="lambda repressor-like DNA-binding domains"/>
    <property type="match status" value="1"/>
</dbReference>
<reference evidence="4 5" key="1">
    <citation type="submission" date="2023-07" db="EMBL/GenBank/DDBJ databases">
        <title>Genomic Encyclopedia of Type Strains, Phase IV (KMG-IV): sequencing the most valuable type-strain genomes for metagenomic binning, comparative biology and taxonomic classification.</title>
        <authorList>
            <person name="Goeker M."/>
        </authorList>
    </citation>
    <scope>NUCLEOTIDE SEQUENCE [LARGE SCALE GENOMIC DNA]</scope>
    <source>
        <strain evidence="4 5">DSM 4006</strain>
    </source>
</reference>
<keyword evidence="1" id="KW-0238">DNA-binding</keyword>
<dbReference type="InterPro" id="IPR010981">
    <property type="entry name" value="SinR/SinI_dimer_dom"/>
</dbReference>
<evidence type="ECO:0000259" key="2">
    <source>
        <dbReference type="PROSITE" id="PS50943"/>
    </source>
</evidence>
<dbReference type="SMART" id="SM00530">
    <property type="entry name" value="HTH_XRE"/>
    <property type="match status" value="1"/>
</dbReference>
<dbReference type="InterPro" id="IPR010982">
    <property type="entry name" value="Lambda_DNA-bd_dom_sf"/>
</dbReference>
<evidence type="ECO:0000313" key="5">
    <source>
        <dbReference type="Proteomes" id="UP001232973"/>
    </source>
</evidence>
<dbReference type="Proteomes" id="UP001232973">
    <property type="component" value="Unassembled WGS sequence"/>
</dbReference>
<dbReference type="RefSeq" id="WP_274456892.1">
    <property type="nucleotide sequence ID" value="NZ_CP067097.1"/>
</dbReference>
<evidence type="ECO:0000313" key="4">
    <source>
        <dbReference type="EMBL" id="MDQ0191195.1"/>
    </source>
</evidence>
<dbReference type="Pfam" id="PF08671">
    <property type="entry name" value="SinI"/>
    <property type="match status" value="1"/>
</dbReference>
<keyword evidence="5" id="KW-1185">Reference proteome</keyword>
<comment type="caution">
    <text evidence="4">The sequence shown here is derived from an EMBL/GenBank/DDBJ whole genome shotgun (WGS) entry which is preliminary data.</text>
</comment>
<dbReference type="PROSITE" id="PS50943">
    <property type="entry name" value="HTH_CROC1"/>
    <property type="match status" value="1"/>
</dbReference>
<dbReference type="InterPro" id="IPR001387">
    <property type="entry name" value="Cro/C1-type_HTH"/>
</dbReference>
<evidence type="ECO:0000256" key="1">
    <source>
        <dbReference type="ARBA" id="ARBA00023125"/>
    </source>
</evidence>
<dbReference type="Gene3D" id="1.10.260.40">
    <property type="entry name" value="lambda repressor-like DNA-binding domains"/>
    <property type="match status" value="1"/>
</dbReference>
<sequence>MLGERIHRLRLEKNLSLSELADRAGIAKSYLSAIERFIQVNPSIHVIEKLASVLGVPVQYLIQSEDEALPADSVDPEWIDIVKEAMASGVSKDEFREFLEFQKWRRQAQPTEEPSEK</sequence>
<dbReference type="EMBL" id="JAUSTP010000034">
    <property type="protein sequence ID" value="MDQ0191195.1"/>
    <property type="molecule type" value="Genomic_DNA"/>
</dbReference>
<dbReference type="PANTHER" id="PTHR46797:SF13">
    <property type="entry name" value="HTH-TYPE TRANSCRIPTIONAL REGULATOR SINR"/>
    <property type="match status" value="1"/>
</dbReference>
<accession>A0ABT9XM41</accession>
<proteinExistence type="predicted"/>
<dbReference type="InterPro" id="IPR050807">
    <property type="entry name" value="TransReg_Diox_bact_type"/>
</dbReference>
<organism evidence="4 5">
    <name type="scientific">Alicyclobacillus cycloheptanicus</name>
    <dbReference type="NCBI Taxonomy" id="1457"/>
    <lineage>
        <taxon>Bacteria</taxon>
        <taxon>Bacillati</taxon>
        <taxon>Bacillota</taxon>
        <taxon>Bacilli</taxon>
        <taxon>Bacillales</taxon>
        <taxon>Alicyclobacillaceae</taxon>
        <taxon>Alicyclobacillus</taxon>
    </lineage>
</organism>
<name>A0ABT9XM41_9BACL</name>
<dbReference type="SUPFAM" id="SSF47406">
    <property type="entry name" value="SinR repressor dimerisation domain-like"/>
    <property type="match status" value="1"/>
</dbReference>
<dbReference type="PROSITE" id="PS51500">
    <property type="entry name" value="SIN"/>
    <property type="match status" value="1"/>
</dbReference>
<dbReference type="InterPro" id="IPR036281">
    <property type="entry name" value="SinR/SinI_dimer_dom_sf"/>
</dbReference>
<protein>
    <submittedName>
        <fullName evidence="4">XRE family transcriptional regulator of biofilm formation</fullName>
    </submittedName>
</protein>
<feature type="domain" description="HTH cro/C1-type" evidence="2">
    <location>
        <begin position="6"/>
        <end position="61"/>
    </location>
</feature>
<dbReference type="Pfam" id="PF01381">
    <property type="entry name" value="HTH_3"/>
    <property type="match status" value="1"/>
</dbReference>
<dbReference type="PANTHER" id="PTHR46797">
    <property type="entry name" value="HTH-TYPE TRANSCRIPTIONAL REGULATOR"/>
    <property type="match status" value="1"/>
</dbReference>
<evidence type="ECO:0000259" key="3">
    <source>
        <dbReference type="PROSITE" id="PS51500"/>
    </source>
</evidence>
<feature type="domain" description="Sin" evidence="3">
    <location>
        <begin position="65"/>
        <end position="103"/>
    </location>
</feature>